<proteinExistence type="predicted"/>
<dbReference type="PROSITE" id="PS51186">
    <property type="entry name" value="GNAT"/>
    <property type="match status" value="1"/>
</dbReference>
<organism evidence="3">
    <name type="scientific">Dissoconium aciculare CBS 342.82</name>
    <dbReference type="NCBI Taxonomy" id="1314786"/>
    <lineage>
        <taxon>Eukaryota</taxon>
        <taxon>Fungi</taxon>
        <taxon>Dikarya</taxon>
        <taxon>Ascomycota</taxon>
        <taxon>Pezizomycotina</taxon>
        <taxon>Dothideomycetes</taxon>
        <taxon>Dothideomycetidae</taxon>
        <taxon>Mycosphaerellales</taxon>
        <taxon>Dissoconiaceae</taxon>
        <taxon>Dissoconium</taxon>
    </lineage>
</organism>
<sequence>MSPLILDDSSPESSPRSKRDLYSFVVHSAEYNDIQRLVDIEFFAFENEKTNHVLSYRDHNQPDHFERTISSYQSLMHKAKSFRRRAKSRQAERRTPANNVTQFRKVMDEDTGVIVSWAKTEMKTYTPAELASPADCGHENDPQMNRDWFALNERLRRDYMGTRPHCYVGMLATQPCFQRVGAGTLLLELILAEADQTGVECYLEATGTAKPLYERHGFVEVNVIRFDPASYGIHGYNVEVQTIMVRPALDESGRRKQVRTWDTLGLDSDDEDMQTIL</sequence>
<dbReference type="Gene3D" id="3.40.630.30">
    <property type="match status" value="1"/>
</dbReference>
<keyword evidence="2" id="KW-1185">Reference proteome</keyword>
<evidence type="ECO:0000313" key="3">
    <source>
        <dbReference type="RefSeq" id="XP_033464278.1"/>
    </source>
</evidence>
<dbReference type="Proteomes" id="UP000504637">
    <property type="component" value="Unplaced"/>
</dbReference>
<accession>A0A6J3MJX0</accession>
<feature type="domain" description="N-acetyltransferase" evidence="1">
    <location>
        <begin position="101"/>
        <end position="249"/>
    </location>
</feature>
<dbReference type="Pfam" id="PF13673">
    <property type="entry name" value="Acetyltransf_10"/>
    <property type="match status" value="1"/>
</dbReference>
<dbReference type="GeneID" id="54365002"/>
<dbReference type="OrthoDB" id="2115692at2759"/>
<name>A0A6J3MJX0_9PEZI</name>
<dbReference type="PANTHER" id="PTHR42791:SF14">
    <property type="entry name" value="N-ACETYLTRANSFERASE DOMAIN-CONTAINING PROTEIN"/>
    <property type="match status" value="1"/>
</dbReference>
<dbReference type="InterPro" id="IPR016181">
    <property type="entry name" value="Acyl_CoA_acyltransferase"/>
</dbReference>
<gene>
    <name evidence="3" type="ORF">K489DRAFT_405965</name>
</gene>
<reference evidence="3" key="1">
    <citation type="submission" date="2020-01" db="EMBL/GenBank/DDBJ databases">
        <authorList>
            <consortium name="DOE Joint Genome Institute"/>
            <person name="Haridas S."/>
            <person name="Albert R."/>
            <person name="Binder M."/>
            <person name="Bloem J."/>
            <person name="Labutti K."/>
            <person name="Salamov A."/>
            <person name="Andreopoulos B."/>
            <person name="Baker S.E."/>
            <person name="Barry K."/>
            <person name="Bills G."/>
            <person name="Bluhm B.H."/>
            <person name="Cannon C."/>
            <person name="Castanera R."/>
            <person name="Culley D.E."/>
            <person name="Daum C."/>
            <person name="Ezra D."/>
            <person name="Gonzalez J.B."/>
            <person name="Henrissat B."/>
            <person name="Kuo A."/>
            <person name="Liang C."/>
            <person name="Lipzen A."/>
            <person name="Lutzoni F."/>
            <person name="Magnuson J."/>
            <person name="Mondo S."/>
            <person name="Nolan M."/>
            <person name="Ohm R."/>
            <person name="Pangilinan J."/>
            <person name="Park H.-J."/>
            <person name="Ramirez L."/>
            <person name="Alfaro M."/>
            <person name="Sun H."/>
            <person name="Tritt A."/>
            <person name="Yoshinaga Y."/>
            <person name="Zwiers L.-H."/>
            <person name="Turgeon B.G."/>
            <person name="Goodwin S.B."/>
            <person name="Spatafora J.W."/>
            <person name="Crous P.W."/>
            <person name="Grigoriev I.V."/>
        </authorList>
    </citation>
    <scope>NUCLEOTIDE SEQUENCE</scope>
    <source>
        <strain evidence="3">CBS 342.82</strain>
    </source>
</reference>
<dbReference type="SUPFAM" id="SSF55729">
    <property type="entry name" value="Acyl-CoA N-acyltransferases (Nat)"/>
    <property type="match status" value="1"/>
</dbReference>
<dbReference type="PANTHER" id="PTHR42791">
    <property type="entry name" value="GNAT FAMILY ACETYLTRANSFERASE"/>
    <property type="match status" value="1"/>
</dbReference>
<dbReference type="RefSeq" id="XP_033464278.1">
    <property type="nucleotide sequence ID" value="XM_033607202.1"/>
</dbReference>
<dbReference type="InterPro" id="IPR052523">
    <property type="entry name" value="Trichothecene_AcTrans"/>
</dbReference>
<dbReference type="InterPro" id="IPR000182">
    <property type="entry name" value="GNAT_dom"/>
</dbReference>
<protein>
    <recommendedName>
        <fullName evidence="1">N-acetyltransferase domain-containing protein</fullName>
    </recommendedName>
</protein>
<reference evidence="3" key="3">
    <citation type="submission" date="2025-08" db="UniProtKB">
        <authorList>
            <consortium name="RefSeq"/>
        </authorList>
    </citation>
    <scope>IDENTIFICATION</scope>
    <source>
        <strain evidence="3">CBS 342.82</strain>
    </source>
</reference>
<evidence type="ECO:0000259" key="1">
    <source>
        <dbReference type="PROSITE" id="PS51186"/>
    </source>
</evidence>
<evidence type="ECO:0000313" key="2">
    <source>
        <dbReference type="Proteomes" id="UP000504637"/>
    </source>
</evidence>
<reference evidence="3" key="2">
    <citation type="submission" date="2020-04" db="EMBL/GenBank/DDBJ databases">
        <authorList>
            <consortium name="NCBI Genome Project"/>
        </authorList>
    </citation>
    <scope>NUCLEOTIDE SEQUENCE</scope>
    <source>
        <strain evidence="3">CBS 342.82</strain>
    </source>
</reference>
<dbReference type="AlphaFoldDB" id="A0A6J3MJX0"/>
<dbReference type="GO" id="GO:0016747">
    <property type="term" value="F:acyltransferase activity, transferring groups other than amino-acyl groups"/>
    <property type="evidence" value="ECO:0007669"/>
    <property type="project" value="InterPro"/>
</dbReference>